<organism evidence="5 6">
    <name type="scientific">Cryobacterium arcticum</name>
    <dbReference type="NCBI Taxonomy" id="670052"/>
    <lineage>
        <taxon>Bacteria</taxon>
        <taxon>Bacillati</taxon>
        <taxon>Actinomycetota</taxon>
        <taxon>Actinomycetes</taxon>
        <taxon>Micrococcales</taxon>
        <taxon>Microbacteriaceae</taxon>
        <taxon>Cryobacterium</taxon>
    </lineage>
</organism>
<dbReference type="Gene3D" id="3.10.180.10">
    <property type="entry name" value="2,3-Dihydroxybiphenyl 1,2-Dioxygenase, domain 1"/>
    <property type="match status" value="1"/>
</dbReference>
<dbReference type="SUPFAM" id="SSF54593">
    <property type="entry name" value="Glyoxalase/Bleomycin resistance protein/Dihydroxybiphenyl dioxygenase"/>
    <property type="match status" value="1"/>
</dbReference>
<evidence type="ECO:0000313" key="6">
    <source>
        <dbReference type="Proteomes" id="UP000092582"/>
    </source>
</evidence>
<dbReference type="CDD" id="cd08349">
    <property type="entry name" value="BLMA_like"/>
    <property type="match status" value="1"/>
</dbReference>
<name>A0A1B1BIK9_9MICO</name>
<gene>
    <name evidence="5" type="ORF">PA27867_1465</name>
</gene>
<evidence type="ECO:0000313" key="5">
    <source>
        <dbReference type="EMBL" id="ANP72422.1"/>
    </source>
</evidence>
<dbReference type="Pfam" id="PF00903">
    <property type="entry name" value="Glyoxalase"/>
    <property type="match status" value="1"/>
</dbReference>
<dbReference type="RefSeq" id="WP_066594892.1">
    <property type="nucleotide sequence ID" value="NZ_CP016282.1"/>
</dbReference>
<dbReference type="OrthoDB" id="284897at2"/>
<evidence type="ECO:0000259" key="4">
    <source>
        <dbReference type="PROSITE" id="PS51819"/>
    </source>
</evidence>
<dbReference type="STRING" id="670052.PA27867_1465"/>
<dbReference type="PROSITE" id="PS51819">
    <property type="entry name" value="VOC"/>
    <property type="match status" value="1"/>
</dbReference>
<evidence type="ECO:0000256" key="1">
    <source>
        <dbReference type="ARBA" id="ARBA00011051"/>
    </source>
</evidence>
<feature type="domain" description="VOC" evidence="4">
    <location>
        <begin position="15"/>
        <end position="144"/>
    </location>
</feature>
<dbReference type="GO" id="GO:0046677">
    <property type="term" value="P:response to antibiotic"/>
    <property type="evidence" value="ECO:0007669"/>
    <property type="project" value="UniProtKB-KW"/>
</dbReference>
<accession>A0A1B1BIK9</accession>
<evidence type="ECO:0000256" key="3">
    <source>
        <dbReference type="ARBA" id="ARBA00023251"/>
    </source>
</evidence>
<sequence length="149" mass="16177">MTSPAATPPPASEVSPDLVPELLVTDLATSLHFWVTLCGFEVLYDRPLEGFAYLRSGTAHLMLEQVGAGRNWIPGALERPLGRGINFQIMVPAISVLVDSLAAADWPLFMAPETKWYDTGETQAGVAQFLVQDPDGYLVRFSSRLSPAS</sequence>
<proteinExistence type="inferred from homology"/>
<protein>
    <recommendedName>
        <fullName evidence="2">Bleomycin resistance protein</fullName>
    </recommendedName>
</protein>
<dbReference type="PATRIC" id="fig|670052.7.peg.1521"/>
<keyword evidence="6" id="KW-1185">Reference proteome</keyword>
<evidence type="ECO:0000256" key="2">
    <source>
        <dbReference type="ARBA" id="ARBA00021572"/>
    </source>
</evidence>
<dbReference type="InterPro" id="IPR004360">
    <property type="entry name" value="Glyas_Fos-R_dOase_dom"/>
</dbReference>
<dbReference type="InterPro" id="IPR029068">
    <property type="entry name" value="Glyas_Bleomycin-R_OHBP_Dase"/>
</dbReference>
<dbReference type="InterPro" id="IPR037523">
    <property type="entry name" value="VOC_core"/>
</dbReference>
<dbReference type="InterPro" id="IPR000335">
    <property type="entry name" value="Bleomycin-R"/>
</dbReference>
<dbReference type="Proteomes" id="UP000092582">
    <property type="component" value="Chromosome 1"/>
</dbReference>
<dbReference type="AlphaFoldDB" id="A0A1B1BIK9"/>
<comment type="similarity">
    <text evidence="1">Belongs to the bleomycin resistance protein family.</text>
</comment>
<keyword evidence="3" id="KW-0046">Antibiotic resistance</keyword>
<dbReference type="EMBL" id="CP016282">
    <property type="protein sequence ID" value="ANP72422.1"/>
    <property type="molecule type" value="Genomic_DNA"/>
</dbReference>
<reference evidence="5 6" key="1">
    <citation type="submission" date="2016-06" db="EMBL/GenBank/DDBJ databases">
        <title>Genome sequencing of Cryobacterium arcticum PAMC 27867.</title>
        <authorList>
            <person name="Lee J."/>
            <person name="Kim O.-S."/>
        </authorList>
    </citation>
    <scope>NUCLEOTIDE SEQUENCE [LARGE SCALE GENOMIC DNA]</scope>
    <source>
        <strain evidence="5 6">PAMC 27867</strain>
    </source>
</reference>
<dbReference type="KEGG" id="cart:PA27867_1465"/>